<organism evidence="4 5">
    <name type="scientific">Lymnaea stagnalis</name>
    <name type="common">Great pond snail</name>
    <name type="synonym">Helix stagnalis</name>
    <dbReference type="NCBI Taxonomy" id="6523"/>
    <lineage>
        <taxon>Eukaryota</taxon>
        <taxon>Metazoa</taxon>
        <taxon>Spiralia</taxon>
        <taxon>Lophotrochozoa</taxon>
        <taxon>Mollusca</taxon>
        <taxon>Gastropoda</taxon>
        <taxon>Heterobranchia</taxon>
        <taxon>Euthyneura</taxon>
        <taxon>Panpulmonata</taxon>
        <taxon>Hygrophila</taxon>
        <taxon>Lymnaeoidea</taxon>
        <taxon>Lymnaeidae</taxon>
        <taxon>Lymnaea</taxon>
    </lineage>
</organism>
<dbReference type="PANTHER" id="PTHR45632">
    <property type="entry name" value="LD33804P"/>
    <property type="match status" value="1"/>
</dbReference>
<dbReference type="SMART" id="SM00875">
    <property type="entry name" value="BACK"/>
    <property type="match status" value="1"/>
</dbReference>
<dbReference type="SMART" id="SM00225">
    <property type="entry name" value="BTB"/>
    <property type="match status" value="1"/>
</dbReference>
<accession>A0AAV2HGM1</accession>
<dbReference type="Pfam" id="PF00651">
    <property type="entry name" value="BTB"/>
    <property type="match status" value="1"/>
</dbReference>
<evidence type="ECO:0000313" key="4">
    <source>
        <dbReference type="EMBL" id="CAL1532492.1"/>
    </source>
</evidence>
<dbReference type="EMBL" id="CAXITT010000117">
    <property type="protein sequence ID" value="CAL1532492.1"/>
    <property type="molecule type" value="Genomic_DNA"/>
</dbReference>
<proteinExistence type="predicted"/>
<keyword evidence="5" id="KW-1185">Reference proteome</keyword>
<feature type="non-terminal residue" evidence="4">
    <location>
        <position position="310"/>
    </location>
</feature>
<dbReference type="SUPFAM" id="SSF54695">
    <property type="entry name" value="POZ domain"/>
    <property type="match status" value="1"/>
</dbReference>
<dbReference type="Gene3D" id="3.30.710.10">
    <property type="entry name" value="Potassium Channel Kv1.1, Chain A"/>
    <property type="match status" value="1"/>
</dbReference>
<gene>
    <name evidence="4" type="ORF">GSLYS_00006558001</name>
</gene>
<dbReference type="CDD" id="cd18186">
    <property type="entry name" value="BTB_POZ_ZBTB_KLHL-like"/>
    <property type="match status" value="1"/>
</dbReference>
<dbReference type="Proteomes" id="UP001497497">
    <property type="component" value="Unassembled WGS sequence"/>
</dbReference>
<evidence type="ECO:0000313" key="5">
    <source>
        <dbReference type="Proteomes" id="UP001497497"/>
    </source>
</evidence>
<keyword evidence="2" id="KW-0677">Repeat</keyword>
<dbReference type="Pfam" id="PF07707">
    <property type="entry name" value="BACK"/>
    <property type="match status" value="1"/>
</dbReference>
<sequence>MVKSSIACGLQACLGQQWTKDDYSDFTVVVDDQEFQCHKFILGACSTFLNGLMRSDMIENNQHRVVLTNVSKETFTVILNGIYKGEDGLTVDNVIQVWNATHLLDIAFLIEECEEFVMKNITLSNYGDFYCISHSLNSEKVLKSVQRFMMDNFEDFQKSTSFYKLSFEEFLVMVDDHFLQIKSEDIVVDAILNWVKYHTKKPIVSTVMKSMTYLSKEQTLVKLLKAARLCLASRECLEKLMENPLICSNPEALKIVHESLLFHWQAKCYGSNYIVRYRECSGVSNVMAFVSNGEIKVYSIQRNCFYKIYP</sequence>
<feature type="domain" description="BTB" evidence="3">
    <location>
        <begin position="24"/>
        <end position="91"/>
    </location>
</feature>
<evidence type="ECO:0000259" key="3">
    <source>
        <dbReference type="PROSITE" id="PS50097"/>
    </source>
</evidence>
<comment type="caution">
    <text evidence="4">The sequence shown here is derived from an EMBL/GenBank/DDBJ whole genome shotgun (WGS) entry which is preliminary data.</text>
</comment>
<reference evidence="4 5" key="1">
    <citation type="submission" date="2024-04" db="EMBL/GenBank/DDBJ databases">
        <authorList>
            <consortium name="Genoscope - CEA"/>
            <person name="William W."/>
        </authorList>
    </citation>
    <scope>NUCLEOTIDE SEQUENCE [LARGE SCALE GENOMIC DNA]</scope>
</reference>
<protein>
    <recommendedName>
        <fullName evidence="3">BTB domain-containing protein</fullName>
    </recommendedName>
</protein>
<evidence type="ECO:0000256" key="2">
    <source>
        <dbReference type="ARBA" id="ARBA00022737"/>
    </source>
</evidence>
<dbReference type="InterPro" id="IPR011333">
    <property type="entry name" value="SKP1/BTB/POZ_sf"/>
</dbReference>
<dbReference type="InterPro" id="IPR000210">
    <property type="entry name" value="BTB/POZ_dom"/>
</dbReference>
<dbReference type="PROSITE" id="PS50097">
    <property type="entry name" value="BTB"/>
    <property type="match status" value="1"/>
</dbReference>
<dbReference type="PANTHER" id="PTHR45632:SF3">
    <property type="entry name" value="KELCH-LIKE PROTEIN 32"/>
    <property type="match status" value="1"/>
</dbReference>
<dbReference type="AlphaFoldDB" id="A0AAV2HGM1"/>
<evidence type="ECO:0000256" key="1">
    <source>
        <dbReference type="ARBA" id="ARBA00022441"/>
    </source>
</evidence>
<dbReference type="InterPro" id="IPR011705">
    <property type="entry name" value="BACK"/>
</dbReference>
<keyword evidence="1" id="KW-0880">Kelch repeat</keyword>
<dbReference type="Gene3D" id="1.25.40.420">
    <property type="match status" value="1"/>
</dbReference>
<name>A0AAV2HGM1_LYMST</name>